<dbReference type="Proteomes" id="UP000580856">
    <property type="component" value="Unassembled WGS sequence"/>
</dbReference>
<organism evidence="2 3">
    <name type="scientific">Desulfobaculum xiamenense</name>
    <dbReference type="NCBI Taxonomy" id="995050"/>
    <lineage>
        <taxon>Bacteria</taxon>
        <taxon>Pseudomonadati</taxon>
        <taxon>Thermodesulfobacteriota</taxon>
        <taxon>Desulfovibrionia</taxon>
        <taxon>Desulfovibrionales</taxon>
        <taxon>Desulfovibrionaceae</taxon>
        <taxon>Desulfobaculum</taxon>
    </lineage>
</organism>
<comment type="caution">
    <text evidence="2">The sequence shown here is derived from an EMBL/GenBank/DDBJ whole genome shotgun (WGS) entry which is preliminary data.</text>
</comment>
<dbReference type="InterPro" id="IPR013216">
    <property type="entry name" value="Methyltransf_11"/>
</dbReference>
<reference evidence="2 3" key="1">
    <citation type="submission" date="2020-03" db="EMBL/GenBank/DDBJ databases">
        <title>Genomic Encyclopedia of Type Strains, Phase IV (KMG-IV): sequencing the most valuable type-strain genomes for metagenomic binning, comparative biology and taxonomic classification.</title>
        <authorList>
            <person name="Goeker M."/>
        </authorList>
    </citation>
    <scope>NUCLEOTIDE SEQUENCE [LARGE SCALE GENOMIC DNA]</scope>
    <source>
        <strain evidence="2 3">DSM 24233</strain>
    </source>
</reference>
<name>A0A846QNB1_9BACT</name>
<evidence type="ECO:0000313" key="2">
    <source>
        <dbReference type="EMBL" id="NJB68677.1"/>
    </source>
</evidence>
<dbReference type="GO" id="GO:0032259">
    <property type="term" value="P:methylation"/>
    <property type="evidence" value="ECO:0007669"/>
    <property type="project" value="UniProtKB-KW"/>
</dbReference>
<keyword evidence="2" id="KW-0808">Transferase</keyword>
<keyword evidence="3" id="KW-1185">Reference proteome</keyword>
<dbReference type="SUPFAM" id="SSF53335">
    <property type="entry name" value="S-adenosyl-L-methionine-dependent methyltransferases"/>
    <property type="match status" value="1"/>
</dbReference>
<protein>
    <submittedName>
        <fullName evidence="2">SAM-dependent methyltransferase</fullName>
    </submittedName>
</protein>
<keyword evidence="2" id="KW-0489">Methyltransferase</keyword>
<dbReference type="GO" id="GO:0008757">
    <property type="term" value="F:S-adenosylmethionine-dependent methyltransferase activity"/>
    <property type="evidence" value="ECO:0007669"/>
    <property type="project" value="InterPro"/>
</dbReference>
<evidence type="ECO:0000313" key="3">
    <source>
        <dbReference type="Proteomes" id="UP000580856"/>
    </source>
</evidence>
<dbReference type="RefSeq" id="WP_167941723.1">
    <property type="nucleotide sequence ID" value="NZ_JAATJA010000002.1"/>
</dbReference>
<dbReference type="AlphaFoldDB" id="A0A846QNB1"/>
<accession>A0A846QNB1</accession>
<dbReference type="InterPro" id="IPR029063">
    <property type="entry name" value="SAM-dependent_MTases_sf"/>
</dbReference>
<dbReference type="EMBL" id="JAATJA010000002">
    <property type="protein sequence ID" value="NJB68677.1"/>
    <property type="molecule type" value="Genomic_DNA"/>
</dbReference>
<sequence>MPGIGDYHETRFTHDPARRGVWAEIADYLRPYFPPEASVLELGGGYCEFINAVPGATRQVVDLFEALPRHAAPGVTAHVGDATSLSFIEDESVDVALASNFFEHLDREGFERCIGEVRRVLRPGGRLLVIGPNFRLCAANYFDDYTHRLIFTDNGMCDWLESLGLRVERVEPRFMPFSMKSRLPKARWMVRLYLRLPLRPLAGQFFVCAAKPVEGA</sequence>
<proteinExistence type="predicted"/>
<dbReference type="Pfam" id="PF08241">
    <property type="entry name" value="Methyltransf_11"/>
    <property type="match status" value="1"/>
</dbReference>
<gene>
    <name evidence="2" type="ORF">GGQ74_002350</name>
</gene>
<dbReference type="CDD" id="cd02440">
    <property type="entry name" value="AdoMet_MTases"/>
    <property type="match status" value="1"/>
</dbReference>
<feature type="domain" description="Methyltransferase type 11" evidence="1">
    <location>
        <begin position="61"/>
        <end position="129"/>
    </location>
</feature>
<evidence type="ECO:0000259" key="1">
    <source>
        <dbReference type="Pfam" id="PF08241"/>
    </source>
</evidence>
<dbReference type="Gene3D" id="3.40.50.150">
    <property type="entry name" value="Vaccinia Virus protein VP39"/>
    <property type="match status" value="1"/>
</dbReference>